<proteinExistence type="predicted"/>
<evidence type="ECO:0000313" key="3">
    <source>
        <dbReference type="Proteomes" id="UP001454036"/>
    </source>
</evidence>
<dbReference type="Proteomes" id="UP001454036">
    <property type="component" value="Unassembled WGS sequence"/>
</dbReference>
<dbReference type="AlphaFoldDB" id="A0AAV3RA30"/>
<dbReference type="PANTHER" id="PTHR46444:SF19">
    <property type="entry name" value="OS02G0745600 PROTEIN"/>
    <property type="match status" value="1"/>
</dbReference>
<comment type="caution">
    <text evidence="2">The sequence shown here is derived from an EMBL/GenBank/DDBJ whole genome shotgun (WGS) entry which is preliminary data.</text>
</comment>
<evidence type="ECO:0000313" key="2">
    <source>
        <dbReference type="EMBL" id="GAA0173254.1"/>
    </source>
</evidence>
<gene>
    <name evidence="2" type="ORF">LIER_26909</name>
</gene>
<reference evidence="2 3" key="1">
    <citation type="submission" date="2024-01" db="EMBL/GenBank/DDBJ databases">
        <title>The complete chloroplast genome sequence of Lithospermum erythrorhizon: insights into the phylogenetic relationship among Boraginaceae species and the maternal lineages of purple gromwells.</title>
        <authorList>
            <person name="Okada T."/>
            <person name="Watanabe K."/>
        </authorList>
    </citation>
    <scope>NUCLEOTIDE SEQUENCE [LARGE SCALE GENOMIC DNA]</scope>
</reference>
<feature type="domain" description="DCD" evidence="1">
    <location>
        <begin position="15"/>
        <end position="141"/>
    </location>
</feature>
<dbReference type="PANTHER" id="PTHR46444">
    <property type="entry name" value="DCD (DEVELOPMENT AND CELL DEATH) DOMAIN PROTEIN-RELATED"/>
    <property type="match status" value="1"/>
</dbReference>
<protein>
    <submittedName>
        <fullName evidence="2">Calcium-binding protein</fullName>
    </submittedName>
</protein>
<accession>A0AAV3RA30</accession>
<keyword evidence="3" id="KW-1185">Reference proteome</keyword>
<dbReference type="SMART" id="SM00767">
    <property type="entry name" value="DCD"/>
    <property type="match status" value="1"/>
</dbReference>
<name>A0AAV3RA30_LITER</name>
<organism evidence="2 3">
    <name type="scientific">Lithospermum erythrorhizon</name>
    <name type="common">Purple gromwell</name>
    <name type="synonym">Lithospermum officinale var. erythrorhizon</name>
    <dbReference type="NCBI Taxonomy" id="34254"/>
    <lineage>
        <taxon>Eukaryota</taxon>
        <taxon>Viridiplantae</taxon>
        <taxon>Streptophyta</taxon>
        <taxon>Embryophyta</taxon>
        <taxon>Tracheophyta</taxon>
        <taxon>Spermatophyta</taxon>
        <taxon>Magnoliopsida</taxon>
        <taxon>eudicotyledons</taxon>
        <taxon>Gunneridae</taxon>
        <taxon>Pentapetalae</taxon>
        <taxon>asterids</taxon>
        <taxon>lamiids</taxon>
        <taxon>Boraginales</taxon>
        <taxon>Boraginaceae</taxon>
        <taxon>Boraginoideae</taxon>
        <taxon>Lithospermeae</taxon>
        <taxon>Lithospermum</taxon>
    </lineage>
</organism>
<dbReference type="EMBL" id="BAABME010008515">
    <property type="protein sequence ID" value="GAA0173254.1"/>
    <property type="molecule type" value="Genomic_DNA"/>
</dbReference>
<sequence length="372" mass="42279">MDQSHYEEEEEENVVGLPGFIFLCSGKTKPECYRYRVFGLPRGGIEAVEKIKPGSKLFLFDFELKLLYGVYEATSSGELDLEPFAFDRKFPVQVKFRIHKECLPLREKFLRQAIKDNYMGNKFKPELTEPQVRELISLFRPLEGPSSAHEPSLFFNRTPRLMPVVDPYIAGRQVVRFPPTVNALHSQDVQQRTGVEHRRQQAVHAYSGSGSHQSYIGESIVHTSFREHYPAQANAYNIPRSHQQPLFSQVFAHHVPEKQNLPPASDPYRVHYSQHTRTSNGHGQVITAPQAHSILTGGHPYTAYSHKRYITEGYPNGMTTMNNQNLQAPTTTHGLPDADQQYYPVGITNFAPEASARFLILSNPKCPKLLCD</sequence>
<evidence type="ECO:0000259" key="1">
    <source>
        <dbReference type="PROSITE" id="PS51222"/>
    </source>
</evidence>
<dbReference type="Pfam" id="PF10539">
    <property type="entry name" value="Dev_Cell_Death"/>
    <property type="match status" value="1"/>
</dbReference>
<dbReference type="InterPro" id="IPR013989">
    <property type="entry name" value="Dev_and_cell_death_domain"/>
</dbReference>
<dbReference type="PROSITE" id="PS51222">
    <property type="entry name" value="DCD"/>
    <property type="match status" value="1"/>
</dbReference>